<accession>A0ABY4C6U2</accession>
<dbReference type="GO" id="GO:0003746">
    <property type="term" value="F:translation elongation factor activity"/>
    <property type="evidence" value="ECO:0007669"/>
    <property type="project" value="UniProtKB-KW"/>
</dbReference>
<reference evidence="2" key="1">
    <citation type="submission" date="2022-03" db="EMBL/GenBank/DDBJ databases">
        <title>Genome Identification and Characterization of new species Bdellovibrio reynosense LBG001 sp. nov. from a Mexico soil sample.</title>
        <authorList>
            <person name="Camilli A."/>
            <person name="Ajao Y."/>
            <person name="Guo X."/>
        </authorList>
    </citation>
    <scope>NUCLEOTIDE SEQUENCE</scope>
    <source>
        <strain evidence="2">LBG001</strain>
    </source>
</reference>
<dbReference type="SUPFAM" id="SSF54534">
    <property type="entry name" value="FKBP-like"/>
    <property type="match status" value="1"/>
</dbReference>
<dbReference type="Pfam" id="PF01272">
    <property type="entry name" value="GreA_GreB"/>
    <property type="match status" value="1"/>
</dbReference>
<dbReference type="InterPro" id="IPR036953">
    <property type="entry name" value="GreA/GreB_C_sf"/>
</dbReference>
<dbReference type="Proteomes" id="UP000830116">
    <property type="component" value="Chromosome"/>
</dbReference>
<evidence type="ECO:0000259" key="1">
    <source>
        <dbReference type="Pfam" id="PF01272"/>
    </source>
</evidence>
<dbReference type="Gene3D" id="3.10.50.30">
    <property type="entry name" value="Transcription elongation factor, GreA/GreB, C-terminal domain"/>
    <property type="match status" value="1"/>
</dbReference>
<evidence type="ECO:0000313" key="2">
    <source>
        <dbReference type="EMBL" id="UOF00672.1"/>
    </source>
</evidence>
<name>A0ABY4C6U2_9BACT</name>
<sequence length="159" mass="17516">MDKKKLVEALCTQLEADLTVLKDAAIATYEAATSEESKPENEYDTRGLEASYLAGAQAKRVGEVEEIIYFLKHVNVRDFGPKDKINSTALVEVDSDGKKNTFFILGKGGGISIKFEGRTIQIITPNSPLGEALLDQTQEGVAVVETGDNFREYEILKVW</sequence>
<evidence type="ECO:0000313" key="3">
    <source>
        <dbReference type="Proteomes" id="UP000830116"/>
    </source>
</evidence>
<protein>
    <submittedName>
        <fullName evidence="2">GreA/GreB family elongation factor</fullName>
    </submittedName>
</protein>
<keyword evidence="2" id="KW-0648">Protein biosynthesis</keyword>
<dbReference type="InterPro" id="IPR001437">
    <property type="entry name" value="Tscrpt_elong_fac_GreA/B_C"/>
</dbReference>
<organism evidence="2 3">
    <name type="scientific">Bdellovibrio reynosensis</name>
    <dbReference type="NCBI Taxonomy" id="2835041"/>
    <lineage>
        <taxon>Bacteria</taxon>
        <taxon>Pseudomonadati</taxon>
        <taxon>Bdellovibrionota</taxon>
        <taxon>Bdellovibrionia</taxon>
        <taxon>Bdellovibrionales</taxon>
        <taxon>Pseudobdellovibrionaceae</taxon>
        <taxon>Bdellovibrio</taxon>
    </lineage>
</organism>
<keyword evidence="2" id="KW-0251">Elongation factor</keyword>
<dbReference type="RefSeq" id="WP_243536846.1">
    <property type="nucleotide sequence ID" value="NZ_CP093442.1"/>
</dbReference>
<proteinExistence type="predicted"/>
<gene>
    <name evidence="2" type="ORF">MNR06_13290</name>
</gene>
<dbReference type="EMBL" id="CP093442">
    <property type="protein sequence ID" value="UOF00672.1"/>
    <property type="molecule type" value="Genomic_DNA"/>
</dbReference>
<keyword evidence="3" id="KW-1185">Reference proteome</keyword>
<feature type="domain" description="Transcription elongation factor GreA/GreB C-terminal" evidence="1">
    <location>
        <begin position="85"/>
        <end position="158"/>
    </location>
</feature>